<comment type="pathway">
    <text evidence="2">Metabolic intermediate biosynthesis; acetyl-CoA biosynthesis; acetyl-CoA from acetate: step 2/2.</text>
</comment>
<evidence type="ECO:0000256" key="4">
    <source>
        <dbReference type="ARBA" id="ARBA00021528"/>
    </source>
</evidence>
<dbReference type="EMBL" id="LSCR01000002">
    <property type="protein sequence ID" value="KXB35580.1"/>
    <property type="molecule type" value="Genomic_DNA"/>
</dbReference>
<evidence type="ECO:0000259" key="8">
    <source>
        <dbReference type="Pfam" id="PF01515"/>
    </source>
</evidence>
<dbReference type="InterPro" id="IPR002505">
    <property type="entry name" value="PTA_PTB"/>
</dbReference>
<dbReference type="PANTHER" id="PTHR43356:SF3">
    <property type="entry name" value="PHOSPHATE ACETYLTRANSFERASE"/>
    <property type="match status" value="1"/>
</dbReference>
<comment type="catalytic activity">
    <reaction evidence="1">
        <text>acetyl-CoA + phosphate = acetyl phosphate + CoA</text>
        <dbReference type="Rhea" id="RHEA:19521"/>
        <dbReference type="ChEBI" id="CHEBI:22191"/>
        <dbReference type="ChEBI" id="CHEBI:43474"/>
        <dbReference type="ChEBI" id="CHEBI:57287"/>
        <dbReference type="ChEBI" id="CHEBI:57288"/>
        <dbReference type="EC" id="2.3.1.8"/>
    </reaction>
</comment>
<comment type="caution">
    <text evidence="9">The sequence shown here is derived from an EMBL/GenBank/DDBJ whole genome shotgun (WGS) entry which is preliminary data.</text>
</comment>
<evidence type="ECO:0000313" key="10">
    <source>
        <dbReference type="Proteomes" id="UP000070675"/>
    </source>
</evidence>
<dbReference type="InterPro" id="IPR050500">
    <property type="entry name" value="Phos_Acetyltrans/Butyryltrans"/>
</dbReference>
<dbReference type="Proteomes" id="UP000070675">
    <property type="component" value="Unassembled WGS sequence"/>
</dbReference>
<dbReference type="AlphaFoldDB" id="A0A133XXA5"/>
<evidence type="ECO:0000313" key="9">
    <source>
        <dbReference type="EMBL" id="KXB35580.1"/>
    </source>
</evidence>
<keyword evidence="5 9" id="KW-0808">Transferase</keyword>
<accession>A0A133XXA5</accession>
<dbReference type="PATRIC" id="fig|1393034.3.peg.228"/>
<dbReference type="Gene3D" id="3.40.50.10750">
    <property type="entry name" value="Isocitrate/Isopropylmalate dehydrogenase-like"/>
    <property type="match status" value="1"/>
</dbReference>
<dbReference type="SUPFAM" id="SSF53659">
    <property type="entry name" value="Isocitrate/Isopropylmalate dehydrogenase-like"/>
    <property type="match status" value="1"/>
</dbReference>
<dbReference type="PANTHER" id="PTHR43356">
    <property type="entry name" value="PHOSPHATE ACETYLTRANSFERASE"/>
    <property type="match status" value="1"/>
</dbReference>
<protein>
    <recommendedName>
        <fullName evidence="4">Phosphate acetyltransferase</fullName>
        <ecNumber evidence="3">2.3.1.8</ecNumber>
    </recommendedName>
    <alternativeName>
        <fullName evidence="7">Phosphotransacetylase</fullName>
    </alternativeName>
</protein>
<name>A0A133XXA5_9ACTN</name>
<evidence type="ECO:0000256" key="3">
    <source>
        <dbReference type="ARBA" id="ARBA00012707"/>
    </source>
</evidence>
<evidence type="ECO:0000256" key="7">
    <source>
        <dbReference type="ARBA" id="ARBA00031108"/>
    </source>
</evidence>
<evidence type="ECO:0000256" key="5">
    <source>
        <dbReference type="ARBA" id="ARBA00022679"/>
    </source>
</evidence>
<dbReference type="NCBIfam" id="TIGR00651">
    <property type="entry name" value="pta"/>
    <property type="match status" value="1"/>
</dbReference>
<feature type="domain" description="Phosphate acetyl/butaryl transferase" evidence="8">
    <location>
        <begin position="79"/>
        <end position="393"/>
    </location>
</feature>
<evidence type="ECO:0000256" key="2">
    <source>
        <dbReference type="ARBA" id="ARBA00004989"/>
    </source>
</evidence>
<proteinExistence type="predicted"/>
<dbReference type="InterPro" id="IPR042112">
    <property type="entry name" value="P_AcTrfase_dom2"/>
</dbReference>
<reference evidence="10" key="1">
    <citation type="submission" date="2016-01" db="EMBL/GenBank/DDBJ databases">
        <authorList>
            <person name="Mitreva M."/>
            <person name="Pepin K.H."/>
            <person name="Mihindukulasuriya K.A."/>
            <person name="Fulton R."/>
            <person name="Fronick C."/>
            <person name="O'Laughlin M."/>
            <person name="Miner T."/>
            <person name="Herter B."/>
            <person name="Rosa B.A."/>
            <person name="Cordes M."/>
            <person name="Tomlinson C."/>
            <person name="Wollam A."/>
            <person name="Palsikar V.B."/>
            <person name="Mardis E.R."/>
            <person name="Wilson R.K."/>
        </authorList>
    </citation>
    <scope>NUCLEOTIDE SEQUENCE [LARGE SCALE GENOMIC DNA]</scope>
    <source>
        <strain evidence="10">DNF00019</strain>
    </source>
</reference>
<gene>
    <name evidence="9" type="ORF">HMPREF3192_00231</name>
</gene>
<dbReference type="STRING" id="1393034.HMPREF3192_00231"/>
<dbReference type="Pfam" id="PF01515">
    <property type="entry name" value="PTA_PTB"/>
    <property type="match status" value="1"/>
</dbReference>
<dbReference type="EC" id="2.3.1.8" evidence="3"/>
<evidence type="ECO:0000256" key="6">
    <source>
        <dbReference type="ARBA" id="ARBA00023315"/>
    </source>
</evidence>
<dbReference type="InterPro" id="IPR042113">
    <property type="entry name" value="P_AcTrfase_dom1"/>
</dbReference>
<dbReference type="NCBIfam" id="NF007233">
    <property type="entry name" value="PRK09653.1"/>
    <property type="match status" value="1"/>
</dbReference>
<evidence type="ECO:0000256" key="1">
    <source>
        <dbReference type="ARBA" id="ARBA00000705"/>
    </source>
</evidence>
<sequence length="405" mass="43423">MLRAASSMYATHVTQTYVCAESTANRTADFNTSTTVERMATPPQTFWQQVDDNSTKTFYDRKHHQPHGFTQKGLFMSEFLNHMKHAAKSNKKTIVLPEGEDPRTLDAARMIVEEDIANLVILGNPDEIHIDGVTVINPMHSDQHERYAQKFAELRAKKGVTIEQARAQINDATYFGTMMVKMGDADGLVSGACHSTADTLRPALQILKTAPGTKLVSAFFIMCTEKTEFGEDGTVLFADCGLNINPTANELAEIAHASAKSWEAFMSTPARVALLSYSTMGSAGGETAKKVQEATSIVKELYPAVDADGDLQLDAALVPSVASLKAPDSEVAGAANVLVFPNLEAGNIGYKLVQRFAGAEAYGPILQGIAKPVNDLSRGCSAEDIVGVVAITATQAQMASADSGE</sequence>
<keyword evidence="6" id="KW-0012">Acyltransferase</keyword>
<dbReference type="GO" id="GO:0008959">
    <property type="term" value="F:phosphate acetyltransferase activity"/>
    <property type="evidence" value="ECO:0007669"/>
    <property type="project" value="UniProtKB-EC"/>
</dbReference>
<dbReference type="InterPro" id="IPR004614">
    <property type="entry name" value="P_AcTrfase"/>
</dbReference>
<organism evidence="9 10">
    <name type="scientific">Atopobium deltae</name>
    <dbReference type="NCBI Taxonomy" id="1393034"/>
    <lineage>
        <taxon>Bacteria</taxon>
        <taxon>Bacillati</taxon>
        <taxon>Actinomycetota</taxon>
        <taxon>Coriobacteriia</taxon>
        <taxon>Coriobacteriales</taxon>
        <taxon>Atopobiaceae</taxon>
        <taxon>Atopobium</taxon>
    </lineage>
</organism>
<dbReference type="Gene3D" id="3.40.50.10950">
    <property type="match status" value="1"/>
</dbReference>
<keyword evidence="10" id="KW-1185">Reference proteome</keyword>